<reference evidence="1 2" key="1">
    <citation type="journal article" date="2019" name="Commun. Biol.">
        <title>The bagworm genome reveals a unique fibroin gene that provides high tensile strength.</title>
        <authorList>
            <person name="Kono N."/>
            <person name="Nakamura H."/>
            <person name="Ohtoshi R."/>
            <person name="Tomita M."/>
            <person name="Numata K."/>
            <person name="Arakawa K."/>
        </authorList>
    </citation>
    <scope>NUCLEOTIDE SEQUENCE [LARGE SCALE GENOMIC DNA]</scope>
</reference>
<evidence type="ECO:0000313" key="2">
    <source>
        <dbReference type="Proteomes" id="UP000299102"/>
    </source>
</evidence>
<keyword evidence="2" id="KW-1185">Reference proteome</keyword>
<sequence length="110" mass="12664">MKNRIGKSGACPQPRPSRWGDVFRQYVRDSAHVAGAGESFYITERHVRPLRPRPPRVTQHHRRTRSHGIWTMMQREEIVIGRSSFCSPGAMNEIHSDSEFADNDIYDVST</sequence>
<name>A0A4C1XV75_EUMVA</name>
<dbReference type="Proteomes" id="UP000299102">
    <property type="component" value="Unassembled WGS sequence"/>
</dbReference>
<evidence type="ECO:0000313" key="1">
    <source>
        <dbReference type="EMBL" id="GBP67801.1"/>
    </source>
</evidence>
<accession>A0A4C1XV75</accession>
<dbReference type="EMBL" id="BGZK01000992">
    <property type="protein sequence ID" value="GBP67801.1"/>
    <property type="molecule type" value="Genomic_DNA"/>
</dbReference>
<gene>
    <name evidence="1" type="ORF">EVAR_53797_1</name>
</gene>
<proteinExistence type="predicted"/>
<protein>
    <submittedName>
        <fullName evidence="1">Uncharacterized protein</fullName>
    </submittedName>
</protein>
<dbReference type="AlphaFoldDB" id="A0A4C1XV75"/>
<organism evidence="1 2">
    <name type="scientific">Eumeta variegata</name>
    <name type="common">Bagworm moth</name>
    <name type="synonym">Eumeta japonica</name>
    <dbReference type="NCBI Taxonomy" id="151549"/>
    <lineage>
        <taxon>Eukaryota</taxon>
        <taxon>Metazoa</taxon>
        <taxon>Ecdysozoa</taxon>
        <taxon>Arthropoda</taxon>
        <taxon>Hexapoda</taxon>
        <taxon>Insecta</taxon>
        <taxon>Pterygota</taxon>
        <taxon>Neoptera</taxon>
        <taxon>Endopterygota</taxon>
        <taxon>Lepidoptera</taxon>
        <taxon>Glossata</taxon>
        <taxon>Ditrysia</taxon>
        <taxon>Tineoidea</taxon>
        <taxon>Psychidae</taxon>
        <taxon>Oiketicinae</taxon>
        <taxon>Eumeta</taxon>
    </lineage>
</organism>
<comment type="caution">
    <text evidence="1">The sequence shown here is derived from an EMBL/GenBank/DDBJ whole genome shotgun (WGS) entry which is preliminary data.</text>
</comment>